<dbReference type="Proteomes" id="UP000003900">
    <property type="component" value="Unassembled WGS sequence"/>
</dbReference>
<dbReference type="EMBL" id="AHKH01000015">
    <property type="protein sequence ID" value="EHQ62803.1"/>
    <property type="molecule type" value="Genomic_DNA"/>
</dbReference>
<reference evidence="1 2" key="1">
    <citation type="journal article" date="2012" name="J. Bacteriol.">
        <title>Genome Sequence of the Pattern-Forming Social Bacterium Paenibacillus dendritiformis C454 Chiral Morphotype.</title>
        <authorList>
            <person name="Sirota-Madi A."/>
            <person name="Olender T."/>
            <person name="Helman Y."/>
            <person name="Brainis I."/>
            <person name="Finkelshtein A."/>
            <person name="Roth D."/>
            <person name="Hagai E."/>
            <person name="Leshkowitz D."/>
            <person name="Brodsky L."/>
            <person name="Galatenko V."/>
            <person name="Nikolaev V."/>
            <person name="Gutnick D.L."/>
            <person name="Lancet D."/>
            <person name="Ben-Jacob E."/>
        </authorList>
    </citation>
    <scope>NUCLEOTIDE SEQUENCE [LARGE SCALE GENOMIC DNA]</scope>
    <source>
        <strain evidence="1 2">C454</strain>
    </source>
</reference>
<dbReference type="STRING" id="1131935.PDENDC454_07865"/>
<name>H3SDL4_9BACL</name>
<organism evidence="1 2">
    <name type="scientific">Paenibacillus dendritiformis C454</name>
    <dbReference type="NCBI Taxonomy" id="1131935"/>
    <lineage>
        <taxon>Bacteria</taxon>
        <taxon>Bacillati</taxon>
        <taxon>Bacillota</taxon>
        <taxon>Bacilli</taxon>
        <taxon>Bacillales</taxon>
        <taxon>Paenibacillaceae</taxon>
        <taxon>Paenibacillus</taxon>
    </lineage>
</organism>
<proteinExistence type="predicted"/>
<protein>
    <submittedName>
        <fullName evidence="1">Uncharacterized protein</fullName>
    </submittedName>
</protein>
<gene>
    <name evidence="1" type="ORF">PDENDC454_07865</name>
</gene>
<comment type="caution">
    <text evidence="1">The sequence shown here is derived from an EMBL/GenBank/DDBJ whole genome shotgun (WGS) entry which is preliminary data.</text>
</comment>
<accession>H3SDL4</accession>
<feature type="non-terminal residue" evidence="1">
    <location>
        <position position="1"/>
    </location>
</feature>
<keyword evidence="2" id="KW-1185">Reference proteome</keyword>
<dbReference type="RefSeq" id="WP_006676085.1">
    <property type="nucleotide sequence ID" value="NZ_AHKH01000015.1"/>
</dbReference>
<dbReference type="AlphaFoldDB" id="H3SDL4"/>
<evidence type="ECO:0000313" key="2">
    <source>
        <dbReference type="Proteomes" id="UP000003900"/>
    </source>
</evidence>
<sequence length="95" mass="10768">KDHKGQLALKGLRATKDLKATKGRKGQLALKDLRVIKDRKEQLALKGLKVSKDHKGRFKPKLTYPGHNDLYLEQISSANLNWLPRASIGSFFFIL</sequence>
<evidence type="ECO:0000313" key="1">
    <source>
        <dbReference type="EMBL" id="EHQ62803.1"/>
    </source>
</evidence>